<protein>
    <submittedName>
        <fullName evidence="2">Unannotated protein</fullName>
    </submittedName>
</protein>
<dbReference type="PANTHER" id="PTHR37313">
    <property type="entry name" value="UPF0749 PROTEIN RV1825"/>
    <property type="match status" value="1"/>
</dbReference>
<sequence length="237" mass="24830">MMMKRPSSTQLIIGLILAGLGFALATQIASNSSAGLQTLPQSDLVRILDDLTSKNSRLEVERSSLIALNSEITRGGASSQTALSAAQSRADALEILTGQVAAHGPGIVLKVYAPKEAIPAEQLVAVINELRDAGAEVVEITGIGEGANVVGVRVVASTYVVRERTPAVFRIDGVVLRPPFTFRAIGDGPTISAALNIAGGVTDQFRRSGSGVALTIEQDLTIRTLARLTSPRYAQTK</sequence>
<evidence type="ECO:0000313" key="1">
    <source>
        <dbReference type="EMBL" id="CAB4764510.1"/>
    </source>
</evidence>
<dbReference type="PANTHER" id="PTHR37313:SF2">
    <property type="entry name" value="UPF0749 PROTEIN YLXX"/>
    <property type="match status" value="1"/>
</dbReference>
<proteinExistence type="predicted"/>
<dbReference type="InterPro" id="IPR010273">
    <property type="entry name" value="DUF881"/>
</dbReference>
<evidence type="ECO:0000313" key="2">
    <source>
        <dbReference type="EMBL" id="CAB5047017.1"/>
    </source>
</evidence>
<name>A0A6J7T197_9ZZZZ</name>
<organism evidence="2">
    <name type="scientific">freshwater metagenome</name>
    <dbReference type="NCBI Taxonomy" id="449393"/>
    <lineage>
        <taxon>unclassified sequences</taxon>
        <taxon>metagenomes</taxon>
        <taxon>ecological metagenomes</taxon>
    </lineage>
</organism>
<dbReference type="EMBL" id="CAEZZQ010000004">
    <property type="protein sequence ID" value="CAB4764510.1"/>
    <property type="molecule type" value="Genomic_DNA"/>
</dbReference>
<dbReference type="GO" id="GO:0005886">
    <property type="term" value="C:plasma membrane"/>
    <property type="evidence" value="ECO:0007669"/>
    <property type="project" value="TreeGrafter"/>
</dbReference>
<dbReference type="Pfam" id="PF05949">
    <property type="entry name" value="DUF881"/>
    <property type="match status" value="1"/>
</dbReference>
<dbReference type="AlphaFoldDB" id="A0A6J7T197"/>
<gene>
    <name evidence="1" type="ORF">UFOPK2894_00115</name>
    <name evidence="2" type="ORF">UFOPK4295_00470</name>
</gene>
<accession>A0A6J7T197</accession>
<reference evidence="2" key="1">
    <citation type="submission" date="2020-05" db="EMBL/GenBank/DDBJ databases">
        <authorList>
            <person name="Chiriac C."/>
            <person name="Salcher M."/>
            <person name="Ghai R."/>
            <person name="Kavagutti S V."/>
        </authorList>
    </citation>
    <scope>NUCLEOTIDE SEQUENCE</scope>
</reference>
<dbReference type="EMBL" id="CAFBQF010000016">
    <property type="protein sequence ID" value="CAB5047017.1"/>
    <property type="molecule type" value="Genomic_DNA"/>
</dbReference>
<dbReference type="Gene3D" id="3.30.70.1880">
    <property type="entry name" value="Protein of unknown function DUF881"/>
    <property type="match status" value="1"/>
</dbReference>